<proteinExistence type="predicted"/>
<reference evidence="1" key="2">
    <citation type="submission" date="2011-02" db="EMBL/GenBank/DDBJ databases">
        <authorList>
            <person name="MacLean D."/>
        </authorList>
    </citation>
    <scope>NUCLEOTIDE SEQUENCE</scope>
</reference>
<name>F0WND2_9STRA</name>
<dbReference type="AlphaFoldDB" id="F0WND2"/>
<protein>
    <submittedName>
        <fullName evidence="1">AlNc14C169G7962 protein</fullName>
    </submittedName>
</protein>
<accession>F0WND2</accession>
<dbReference type="EMBL" id="FR824214">
    <property type="protein sequence ID" value="CCA22823.1"/>
    <property type="molecule type" value="Genomic_DNA"/>
</dbReference>
<sequence>MVSDLCKFHSLRSCRAWWSVLFSFWKFQQEIQFESDVSGNRNNDIIYSQYYANKTFYHTNQLARSDRLSIHCVGQCSRKSDAIERQIECFTYFTSYTIHALVSFLSNTDYR</sequence>
<organism evidence="1">
    <name type="scientific">Albugo laibachii Nc14</name>
    <dbReference type="NCBI Taxonomy" id="890382"/>
    <lineage>
        <taxon>Eukaryota</taxon>
        <taxon>Sar</taxon>
        <taxon>Stramenopiles</taxon>
        <taxon>Oomycota</taxon>
        <taxon>Peronosporomycetes</taxon>
        <taxon>Albuginales</taxon>
        <taxon>Albuginaceae</taxon>
        <taxon>Albugo</taxon>
    </lineage>
</organism>
<dbReference type="HOGENOM" id="CLU_2163125_0_0_1"/>
<gene>
    <name evidence="1" type="primary">AlNc14C169G7962</name>
    <name evidence="1" type="ORF">ALNC14_089660</name>
</gene>
<evidence type="ECO:0000313" key="1">
    <source>
        <dbReference type="EMBL" id="CCA22823.1"/>
    </source>
</evidence>
<reference evidence="1" key="1">
    <citation type="journal article" date="2011" name="PLoS Biol.">
        <title>Gene gain and loss during evolution of obligate parasitism in the white rust pathogen of Arabidopsis thaliana.</title>
        <authorList>
            <person name="Kemen E."/>
            <person name="Gardiner A."/>
            <person name="Schultz-Larsen T."/>
            <person name="Kemen A.C."/>
            <person name="Balmuth A.L."/>
            <person name="Robert-Seilaniantz A."/>
            <person name="Bailey K."/>
            <person name="Holub E."/>
            <person name="Studholme D.J."/>
            <person name="Maclean D."/>
            <person name="Jones J.D."/>
        </authorList>
    </citation>
    <scope>NUCLEOTIDE SEQUENCE</scope>
</reference>